<dbReference type="InterPro" id="IPR020449">
    <property type="entry name" value="Tscrpt_reg_AraC-type_HTH"/>
</dbReference>
<dbReference type="PROSITE" id="PS00041">
    <property type="entry name" value="HTH_ARAC_FAMILY_1"/>
    <property type="match status" value="1"/>
</dbReference>
<dbReference type="InterPro" id="IPR009057">
    <property type="entry name" value="Homeodomain-like_sf"/>
</dbReference>
<dbReference type="Pfam" id="PF02311">
    <property type="entry name" value="AraC_binding"/>
    <property type="match status" value="1"/>
</dbReference>
<reference evidence="5 6" key="1">
    <citation type="submission" date="2019-07" db="EMBL/GenBank/DDBJ databases">
        <authorList>
            <person name="Park Y.J."/>
            <person name="Jeong S.E."/>
            <person name="Jung H.S."/>
        </authorList>
    </citation>
    <scope>NUCLEOTIDE SEQUENCE [LARGE SCALE GENOMIC DNA]</scope>
    <source>
        <strain evidence="6">P16(2019)</strain>
    </source>
</reference>
<keyword evidence="6" id="KW-1185">Reference proteome</keyword>
<dbReference type="InterPro" id="IPR037923">
    <property type="entry name" value="HTH-like"/>
</dbReference>
<dbReference type="RefSeq" id="WP_143848272.1">
    <property type="nucleotide sequence ID" value="NZ_VLXZ01000004.1"/>
</dbReference>
<dbReference type="GO" id="GO:0003700">
    <property type="term" value="F:DNA-binding transcription factor activity"/>
    <property type="evidence" value="ECO:0007669"/>
    <property type="project" value="InterPro"/>
</dbReference>
<organism evidence="5 6">
    <name type="scientific">Alkalicoccobacillus porphyridii</name>
    <dbReference type="NCBI Taxonomy" id="2597270"/>
    <lineage>
        <taxon>Bacteria</taxon>
        <taxon>Bacillati</taxon>
        <taxon>Bacillota</taxon>
        <taxon>Bacilli</taxon>
        <taxon>Bacillales</taxon>
        <taxon>Bacillaceae</taxon>
        <taxon>Alkalicoccobacillus</taxon>
    </lineage>
</organism>
<dbReference type="SMART" id="SM00342">
    <property type="entry name" value="HTH_ARAC"/>
    <property type="match status" value="1"/>
</dbReference>
<dbReference type="EMBL" id="VLXZ01000004">
    <property type="protein sequence ID" value="TSB47042.1"/>
    <property type="molecule type" value="Genomic_DNA"/>
</dbReference>
<dbReference type="Gene3D" id="1.10.10.60">
    <property type="entry name" value="Homeodomain-like"/>
    <property type="match status" value="2"/>
</dbReference>
<dbReference type="Proteomes" id="UP000318521">
    <property type="component" value="Unassembled WGS sequence"/>
</dbReference>
<evidence type="ECO:0000313" key="6">
    <source>
        <dbReference type="Proteomes" id="UP000318521"/>
    </source>
</evidence>
<dbReference type="OrthoDB" id="506156at2"/>
<evidence type="ECO:0000313" key="5">
    <source>
        <dbReference type="EMBL" id="TSB47042.1"/>
    </source>
</evidence>
<dbReference type="PROSITE" id="PS01124">
    <property type="entry name" value="HTH_ARAC_FAMILY_2"/>
    <property type="match status" value="1"/>
</dbReference>
<dbReference type="PRINTS" id="PR00032">
    <property type="entry name" value="HTHARAC"/>
</dbReference>
<keyword evidence="1" id="KW-0805">Transcription regulation</keyword>
<gene>
    <name evidence="5" type="ORF">FN960_08470</name>
</gene>
<dbReference type="Pfam" id="PF12833">
    <property type="entry name" value="HTH_18"/>
    <property type="match status" value="1"/>
</dbReference>
<dbReference type="SUPFAM" id="SSF46689">
    <property type="entry name" value="Homeodomain-like"/>
    <property type="match status" value="2"/>
</dbReference>
<dbReference type="InterPro" id="IPR018062">
    <property type="entry name" value="HTH_AraC-typ_CS"/>
</dbReference>
<dbReference type="GO" id="GO:0043565">
    <property type="term" value="F:sequence-specific DNA binding"/>
    <property type="evidence" value="ECO:0007669"/>
    <property type="project" value="InterPro"/>
</dbReference>
<dbReference type="InterPro" id="IPR014710">
    <property type="entry name" value="RmlC-like_jellyroll"/>
</dbReference>
<name>A0A554A033_9BACI</name>
<dbReference type="PANTHER" id="PTHR43280">
    <property type="entry name" value="ARAC-FAMILY TRANSCRIPTIONAL REGULATOR"/>
    <property type="match status" value="1"/>
</dbReference>
<dbReference type="SUPFAM" id="SSF51215">
    <property type="entry name" value="Regulatory protein AraC"/>
    <property type="match status" value="1"/>
</dbReference>
<keyword evidence="2" id="KW-0238">DNA-binding</keyword>
<evidence type="ECO:0000256" key="2">
    <source>
        <dbReference type="ARBA" id="ARBA00023125"/>
    </source>
</evidence>
<feature type="domain" description="HTH araC/xylS-type" evidence="4">
    <location>
        <begin position="185"/>
        <end position="283"/>
    </location>
</feature>
<evidence type="ECO:0000256" key="3">
    <source>
        <dbReference type="ARBA" id="ARBA00023163"/>
    </source>
</evidence>
<sequence>MEPIRKKLSPVGTMPFSILYNLTKGRKEELPDHSHEWCELIYIHSGKGTFFIDQTFLELEEGDLIFIPPNIIHKSILEAEQTLTSSVLFFSTTMPSLTTANRMILFQAITQAKEARIYRYKLTTGQQKIVRHQFDEIHQEKTAKNTHWEEHVSVQILMLVIKMSRWMERPVTEQESVPTNLEWLKNSLDYMDQHLHEPIRLKSLAKEANVSPVYFSKKFKRTIGMTISDFLAKKRLLRARELLIQTDESIQAIAEQLGYQSMPHFYRSFKKATGITPSLYRKEHKQ</sequence>
<dbReference type="InterPro" id="IPR003313">
    <property type="entry name" value="AraC-bd"/>
</dbReference>
<dbReference type="AlphaFoldDB" id="A0A554A033"/>
<evidence type="ECO:0000259" key="4">
    <source>
        <dbReference type="PROSITE" id="PS01124"/>
    </source>
</evidence>
<dbReference type="PANTHER" id="PTHR43280:SF28">
    <property type="entry name" value="HTH-TYPE TRANSCRIPTIONAL ACTIVATOR RHAS"/>
    <property type="match status" value="1"/>
</dbReference>
<evidence type="ECO:0000256" key="1">
    <source>
        <dbReference type="ARBA" id="ARBA00023015"/>
    </source>
</evidence>
<proteinExistence type="predicted"/>
<comment type="caution">
    <text evidence="5">The sequence shown here is derived from an EMBL/GenBank/DDBJ whole genome shotgun (WGS) entry which is preliminary data.</text>
</comment>
<keyword evidence="3" id="KW-0804">Transcription</keyword>
<accession>A0A554A033</accession>
<dbReference type="Gene3D" id="2.60.120.10">
    <property type="entry name" value="Jelly Rolls"/>
    <property type="match status" value="1"/>
</dbReference>
<dbReference type="InterPro" id="IPR018060">
    <property type="entry name" value="HTH_AraC"/>
</dbReference>
<protein>
    <submittedName>
        <fullName evidence="5">Helix-turn-helix domain-containing protein</fullName>
    </submittedName>
</protein>